<dbReference type="Proteomes" id="UP000324974">
    <property type="component" value="Chromosome"/>
</dbReference>
<evidence type="ECO:0000259" key="2">
    <source>
        <dbReference type="Pfam" id="PF13495"/>
    </source>
</evidence>
<dbReference type="Gene3D" id="1.10.150.130">
    <property type="match status" value="1"/>
</dbReference>
<dbReference type="GO" id="GO:0003677">
    <property type="term" value="F:DNA binding"/>
    <property type="evidence" value="ECO:0007669"/>
    <property type="project" value="UniProtKB-KW"/>
</dbReference>
<sequence>MSHPPPKPLDQLRHALRVRHDAIRTEDADHDGCLQFILFRGKQHPLDLVEPDVNAFLTDLAVDRHVTASTQSQALCALLLRYEHVLARPLDQLRVVRATRPKRLPVVRTRGEVRHVLGRLDGTPRLVALIPYGATG</sequence>
<accession>A0A5C1APJ1</accession>
<keyword evidence="1" id="KW-0238">DNA-binding</keyword>
<dbReference type="OrthoDB" id="9801717at2"/>
<protein>
    <submittedName>
        <fullName evidence="3">Integron integrase</fullName>
    </submittedName>
</protein>
<dbReference type="InterPro" id="IPR010998">
    <property type="entry name" value="Integrase_recombinase_N"/>
</dbReference>
<dbReference type="AlphaFoldDB" id="A0A5C1APJ1"/>
<feature type="domain" description="Integrase SAM-like N-terminal" evidence="2">
    <location>
        <begin position="9"/>
        <end position="91"/>
    </location>
</feature>
<evidence type="ECO:0000313" key="3">
    <source>
        <dbReference type="EMBL" id="QEL20920.1"/>
    </source>
</evidence>
<organism evidence="3 4">
    <name type="scientific">Limnoglobus roseus</name>
    <dbReference type="NCBI Taxonomy" id="2598579"/>
    <lineage>
        <taxon>Bacteria</taxon>
        <taxon>Pseudomonadati</taxon>
        <taxon>Planctomycetota</taxon>
        <taxon>Planctomycetia</taxon>
        <taxon>Gemmatales</taxon>
        <taxon>Gemmataceae</taxon>
        <taxon>Limnoglobus</taxon>
    </lineage>
</organism>
<evidence type="ECO:0000313" key="4">
    <source>
        <dbReference type="Proteomes" id="UP000324974"/>
    </source>
</evidence>
<dbReference type="EMBL" id="CP042425">
    <property type="protein sequence ID" value="QEL20920.1"/>
    <property type="molecule type" value="Genomic_DNA"/>
</dbReference>
<keyword evidence="4" id="KW-1185">Reference proteome</keyword>
<dbReference type="InterPro" id="IPR004107">
    <property type="entry name" value="Integrase_SAM-like_N"/>
</dbReference>
<name>A0A5C1APJ1_9BACT</name>
<reference evidence="4" key="1">
    <citation type="submission" date="2019-08" db="EMBL/GenBank/DDBJ databases">
        <title>Limnoglobus roseus gen. nov., sp. nov., a novel freshwater planctomycete with a giant genome from the family Gemmataceae.</title>
        <authorList>
            <person name="Kulichevskaya I.S."/>
            <person name="Naumoff D.G."/>
            <person name="Miroshnikov K."/>
            <person name="Ivanova A."/>
            <person name="Philippov D.A."/>
            <person name="Hakobyan A."/>
            <person name="Rijpstra I.C."/>
            <person name="Sinninghe Damste J.S."/>
            <person name="Liesack W."/>
            <person name="Dedysh S.N."/>
        </authorList>
    </citation>
    <scope>NUCLEOTIDE SEQUENCE [LARGE SCALE GENOMIC DNA]</scope>
    <source>
        <strain evidence="4">PX52</strain>
    </source>
</reference>
<dbReference type="KEGG" id="lrs:PX52LOC_08043"/>
<dbReference type="RefSeq" id="WP_149115164.1">
    <property type="nucleotide sequence ID" value="NZ_CP042425.1"/>
</dbReference>
<dbReference type="Pfam" id="PF13495">
    <property type="entry name" value="Phage_int_SAM_4"/>
    <property type="match status" value="1"/>
</dbReference>
<dbReference type="GO" id="GO:0015074">
    <property type="term" value="P:DNA integration"/>
    <property type="evidence" value="ECO:0007669"/>
    <property type="project" value="InterPro"/>
</dbReference>
<proteinExistence type="predicted"/>
<evidence type="ECO:0000256" key="1">
    <source>
        <dbReference type="ARBA" id="ARBA00023125"/>
    </source>
</evidence>
<gene>
    <name evidence="3" type="ORF">PX52LOC_08043</name>
</gene>